<dbReference type="InterPro" id="IPR028082">
    <property type="entry name" value="Peripla_BP_I"/>
</dbReference>
<keyword evidence="6" id="KW-0449">Lipoprotein</keyword>
<protein>
    <submittedName>
        <fullName evidence="8">BMP family ABC transporter substrate-binding protein</fullName>
    </submittedName>
</protein>
<evidence type="ECO:0000256" key="3">
    <source>
        <dbReference type="ARBA" id="ARBA00022475"/>
    </source>
</evidence>
<dbReference type="GO" id="GO:0005886">
    <property type="term" value="C:plasma membrane"/>
    <property type="evidence" value="ECO:0007669"/>
    <property type="project" value="UniProtKB-SubCell"/>
</dbReference>
<dbReference type="InterPro" id="IPR003760">
    <property type="entry name" value="PnrA-like"/>
</dbReference>
<evidence type="ECO:0000256" key="4">
    <source>
        <dbReference type="ARBA" id="ARBA00022729"/>
    </source>
</evidence>
<name>A0A516KL44_9BACI</name>
<accession>A0A516KL44</accession>
<dbReference type="KEGG" id="aqt:FN924_06110"/>
<keyword evidence="3" id="KW-1003">Cell membrane</keyword>
<sequence>MLVEGSINDQSWGSKGYKGLLEIKEEFNVDVYFKEGITTQQQVNQAIEEFSNQGVNLVFGHSSIYGKMFKDIVNEYPDIHFVYFNGGYSDDNLTSLNFSSHAMGFFGGMVAGKMTETNQVGIIASHEWQPEIEGFYEGVNYQNPEAEVKMEFVNSWDNTDRAIKLYKSLTKENVDVFYPAGDSFSVPIINRVREAGLYAIGFISNQSDLGENTVLTSTMQYVNRLYVQAAKDFEQGELEGGVFTFDFQDDVVEMGTFSPKVPESYVKELEKHIENYKEDGLLPNER</sequence>
<evidence type="ECO:0000256" key="5">
    <source>
        <dbReference type="ARBA" id="ARBA00023136"/>
    </source>
</evidence>
<gene>
    <name evidence="8" type="ORF">FN924_06110</name>
</gene>
<dbReference type="AlphaFoldDB" id="A0A516KL44"/>
<feature type="domain" description="ABC transporter substrate-binding protein PnrA-like" evidence="7">
    <location>
        <begin position="1"/>
        <end position="277"/>
    </location>
</feature>
<organism evidence="8 9">
    <name type="scientific">Radiobacillus deserti</name>
    <dbReference type="NCBI Taxonomy" id="2594883"/>
    <lineage>
        <taxon>Bacteria</taxon>
        <taxon>Bacillati</taxon>
        <taxon>Bacillota</taxon>
        <taxon>Bacilli</taxon>
        <taxon>Bacillales</taxon>
        <taxon>Bacillaceae</taxon>
        <taxon>Radiobacillus</taxon>
    </lineage>
</organism>
<dbReference type="Gene3D" id="3.40.50.2300">
    <property type="match status" value="2"/>
</dbReference>
<dbReference type="PANTHER" id="PTHR34296:SF2">
    <property type="entry name" value="ABC TRANSPORTER GUANOSINE-BINDING PROTEIN NUPN"/>
    <property type="match status" value="1"/>
</dbReference>
<dbReference type="InterPro" id="IPR050957">
    <property type="entry name" value="BMP_lipoprotein"/>
</dbReference>
<dbReference type="PANTHER" id="PTHR34296">
    <property type="entry name" value="TRANSCRIPTIONAL ACTIVATOR PROTEIN MED"/>
    <property type="match status" value="1"/>
</dbReference>
<keyword evidence="9" id="KW-1185">Reference proteome</keyword>
<evidence type="ECO:0000259" key="7">
    <source>
        <dbReference type="Pfam" id="PF02608"/>
    </source>
</evidence>
<dbReference type="CDD" id="cd06353">
    <property type="entry name" value="PBP1_Med-like"/>
    <property type="match status" value="1"/>
</dbReference>
<dbReference type="Proteomes" id="UP000315215">
    <property type="component" value="Chromosome"/>
</dbReference>
<reference evidence="8 9" key="1">
    <citation type="submission" date="2019-07" db="EMBL/GenBank/DDBJ databases">
        <authorList>
            <person name="Li J."/>
        </authorList>
    </citation>
    <scope>NUCLEOTIDE SEQUENCE [LARGE SCALE GENOMIC DNA]</scope>
    <source>
        <strain evidence="8 9">TKL69</strain>
    </source>
</reference>
<evidence type="ECO:0000313" key="8">
    <source>
        <dbReference type="EMBL" id="QDP42113.1"/>
    </source>
</evidence>
<evidence type="ECO:0000256" key="1">
    <source>
        <dbReference type="ARBA" id="ARBA00004193"/>
    </source>
</evidence>
<keyword evidence="5" id="KW-0472">Membrane</keyword>
<dbReference type="EMBL" id="CP041666">
    <property type="protein sequence ID" value="QDP42113.1"/>
    <property type="molecule type" value="Genomic_DNA"/>
</dbReference>
<dbReference type="SUPFAM" id="SSF53822">
    <property type="entry name" value="Periplasmic binding protein-like I"/>
    <property type="match status" value="1"/>
</dbReference>
<keyword evidence="4" id="KW-0732">Signal</keyword>
<comment type="subcellular location">
    <subcellularLocation>
        <location evidence="1">Cell membrane</location>
        <topology evidence="1">Lipid-anchor</topology>
    </subcellularLocation>
</comment>
<dbReference type="OrthoDB" id="2556857at2"/>
<dbReference type="Pfam" id="PF02608">
    <property type="entry name" value="Bmp"/>
    <property type="match status" value="1"/>
</dbReference>
<comment type="similarity">
    <text evidence="2">Belongs to the BMP lipoprotein family.</text>
</comment>
<evidence type="ECO:0000256" key="2">
    <source>
        <dbReference type="ARBA" id="ARBA00008610"/>
    </source>
</evidence>
<proteinExistence type="inferred from homology"/>
<evidence type="ECO:0000256" key="6">
    <source>
        <dbReference type="ARBA" id="ARBA00023288"/>
    </source>
</evidence>
<evidence type="ECO:0000313" key="9">
    <source>
        <dbReference type="Proteomes" id="UP000315215"/>
    </source>
</evidence>